<evidence type="ECO:0000256" key="1">
    <source>
        <dbReference type="ARBA" id="ARBA00005189"/>
    </source>
</evidence>
<keyword evidence="5 13" id="KW-0548">Nucleotidyltransferase</keyword>
<organism evidence="13 14">
    <name type="scientific">Ideonella margarita</name>
    <dbReference type="NCBI Taxonomy" id="2984191"/>
    <lineage>
        <taxon>Bacteria</taxon>
        <taxon>Pseudomonadati</taxon>
        <taxon>Pseudomonadota</taxon>
        <taxon>Betaproteobacteria</taxon>
        <taxon>Burkholderiales</taxon>
        <taxon>Sphaerotilaceae</taxon>
        <taxon>Ideonella</taxon>
    </lineage>
</organism>
<name>A0ABU9C700_9BURK</name>
<dbReference type="SUPFAM" id="SSF52374">
    <property type="entry name" value="Nucleotidylyl transferase"/>
    <property type="match status" value="1"/>
</dbReference>
<evidence type="ECO:0000256" key="3">
    <source>
        <dbReference type="ARBA" id="ARBA00022516"/>
    </source>
</evidence>
<sequence length="159" mass="18075">MNLPLPAHLLARPAMGSVPRQPTEHRTVALTYGTYDLFHIGHVRLFERIRQRYDRLIVAVSTDQFNAIKGKQSVVPFEDRVAMVKACRYVDEVIAEEAWNQKPRDIRAFGVDALVMGSDWTDRFNEFKTLCDVVYLPRTEGVSTTELKADVLARVKALG</sequence>
<feature type="domain" description="Cytidyltransferase-like" evidence="12">
    <location>
        <begin position="30"/>
        <end position="148"/>
    </location>
</feature>
<protein>
    <recommendedName>
        <fullName evidence="10">ethanolamine-phosphate cytidylyltransferase</fullName>
        <ecNumber evidence="10">2.7.7.14</ecNumber>
    </recommendedName>
    <alternativeName>
        <fullName evidence="11">CTP:phosphoethanolamine cytidylyltransferase</fullName>
    </alternativeName>
</protein>
<keyword evidence="3" id="KW-0444">Lipid biosynthesis</keyword>
<comment type="caution">
    <text evidence="13">The sequence shown here is derived from an EMBL/GenBank/DDBJ whole genome shotgun (WGS) entry which is preliminary data.</text>
</comment>
<keyword evidence="4" id="KW-0808">Transferase</keyword>
<evidence type="ECO:0000256" key="11">
    <source>
        <dbReference type="ARBA" id="ARBA00031473"/>
    </source>
</evidence>
<dbReference type="RefSeq" id="WP_341399975.1">
    <property type="nucleotide sequence ID" value="NZ_JBBUTI010000010.1"/>
</dbReference>
<dbReference type="PANTHER" id="PTHR45780">
    <property type="entry name" value="ETHANOLAMINE-PHOSPHATE CYTIDYLYLTRANSFERASE"/>
    <property type="match status" value="1"/>
</dbReference>
<evidence type="ECO:0000313" key="14">
    <source>
        <dbReference type="Proteomes" id="UP001379945"/>
    </source>
</evidence>
<evidence type="ECO:0000256" key="4">
    <source>
        <dbReference type="ARBA" id="ARBA00022679"/>
    </source>
</evidence>
<dbReference type="Pfam" id="PF01467">
    <property type="entry name" value="CTP_transf_like"/>
    <property type="match status" value="1"/>
</dbReference>
<keyword evidence="14" id="KW-1185">Reference proteome</keyword>
<evidence type="ECO:0000256" key="8">
    <source>
        <dbReference type="ARBA" id="ARBA00023264"/>
    </source>
</evidence>
<keyword evidence="6" id="KW-0443">Lipid metabolism</keyword>
<comment type="pathway">
    <text evidence="9">Phospholipid metabolism; phosphatidylethanolamine biosynthesis; phosphatidylethanolamine from ethanolamine: step 2/3.</text>
</comment>
<comment type="pathway">
    <text evidence="1">Lipid metabolism.</text>
</comment>
<dbReference type="EC" id="2.7.7.14" evidence="10"/>
<evidence type="ECO:0000256" key="10">
    <source>
        <dbReference type="ARBA" id="ARBA00024221"/>
    </source>
</evidence>
<gene>
    <name evidence="13" type="ORF">AACH00_15000</name>
</gene>
<dbReference type="InterPro" id="IPR044608">
    <property type="entry name" value="Ect1/PCYT2"/>
</dbReference>
<evidence type="ECO:0000256" key="7">
    <source>
        <dbReference type="ARBA" id="ARBA00023209"/>
    </source>
</evidence>
<evidence type="ECO:0000256" key="5">
    <source>
        <dbReference type="ARBA" id="ARBA00022695"/>
    </source>
</evidence>
<reference evidence="13 14" key="1">
    <citation type="submission" date="2024-04" db="EMBL/GenBank/DDBJ databases">
        <title>Novel species of the genus Ideonella isolated from streams.</title>
        <authorList>
            <person name="Lu H."/>
        </authorList>
    </citation>
    <scope>NUCLEOTIDE SEQUENCE [LARGE SCALE GENOMIC DNA]</scope>
    <source>
        <strain evidence="13 14">LYT19W</strain>
    </source>
</reference>
<dbReference type="InterPro" id="IPR004821">
    <property type="entry name" value="Cyt_trans-like"/>
</dbReference>
<comment type="similarity">
    <text evidence="2">Belongs to the cytidylyltransferase family.</text>
</comment>
<dbReference type="Gene3D" id="3.40.50.620">
    <property type="entry name" value="HUPs"/>
    <property type="match status" value="1"/>
</dbReference>
<dbReference type="Proteomes" id="UP001379945">
    <property type="component" value="Unassembled WGS sequence"/>
</dbReference>
<dbReference type="EMBL" id="JBBUTI010000010">
    <property type="protein sequence ID" value="MEK8047668.1"/>
    <property type="molecule type" value="Genomic_DNA"/>
</dbReference>
<dbReference type="NCBIfam" id="TIGR00125">
    <property type="entry name" value="cyt_tran_rel"/>
    <property type="match status" value="1"/>
</dbReference>
<keyword evidence="8" id="KW-1208">Phospholipid metabolism</keyword>
<keyword evidence="7" id="KW-0594">Phospholipid biosynthesis</keyword>
<accession>A0ABU9C700</accession>
<evidence type="ECO:0000256" key="2">
    <source>
        <dbReference type="ARBA" id="ARBA00010101"/>
    </source>
</evidence>
<dbReference type="PANTHER" id="PTHR45780:SF2">
    <property type="entry name" value="ETHANOLAMINE-PHOSPHATE CYTIDYLYLTRANSFERASE"/>
    <property type="match status" value="1"/>
</dbReference>
<dbReference type="GO" id="GO:0016779">
    <property type="term" value="F:nucleotidyltransferase activity"/>
    <property type="evidence" value="ECO:0007669"/>
    <property type="project" value="UniProtKB-KW"/>
</dbReference>
<evidence type="ECO:0000313" key="13">
    <source>
        <dbReference type="EMBL" id="MEK8047668.1"/>
    </source>
</evidence>
<evidence type="ECO:0000259" key="12">
    <source>
        <dbReference type="Pfam" id="PF01467"/>
    </source>
</evidence>
<evidence type="ECO:0000256" key="6">
    <source>
        <dbReference type="ARBA" id="ARBA00023098"/>
    </source>
</evidence>
<evidence type="ECO:0000256" key="9">
    <source>
        <dbReference type="ARBA" id="ARBA00024191"/>
    </source>
</evidence>
<dbReference type="InterPro" id="IPR014729">
    <property type="entry name" value="Rossmann-like_a/b/a_fold"/>
</dbReference>
<proteinExistence type="inferred from homology"/>